<evidence type="ECO:0000313" key="13">
    <source>
        <dbReference type="Proteomes" id="UP001597034"/>
    </source>
</evidence>
<dbReference type="PANTHER" id="PTHR34192:SF10">
    <property type="entry name" value="PLASTOCYANIN MAJOR ISOFORM, CHLOROPLASTIC-RELATED"/>
    <property type="match status" value="1"/>
</dbReference>
<evidence type="ECO:0000256" key="7">
    <source>
        <dbReference type="ARBA" id="ARBA00023008"/>
    </source>
</evidence>
<dbReference type="AlphaFoldDB" id="A0ABD6DG26"/>
<reference evidence="12 13" key="1">
    <citation type="journal article" date="2019" name="Int. J. Syst. Evol. Microbiol.">
        <title>The Global Catalogue of Microorganisms (GCM) 10K type strain sequencing project: providing services to taxonomists for standard genome sequencing and annotation.</title>
        <authorList>
            <consortium name="The Broad Institute Genomics Platform"/>
            <consortium name="The Broad Institute Genome Sequencing Center for Infectious Disease"/>
            <person name="Wu L."/>
            <person name="Ma J."/>
        </authorList>
    </citation>
    <scope>NUCLEOTIDE SEQUENCE [LARGE SCALE GENOMIC DNA]</scope>
    <source>
        <strain evidence="12 13">CGMCC 1.10390</strain>
    </source>
</reference>
<gene>
    <name evidence="12" type="ORF">ACFSBL_06070</name>
</gene>
<evidence type="ECO:0000256" key="8">
    <source>
        <dbReference type="ARBA" id="ARBA00023136"/>
    </source>
</evidence>
<comment type="subcellular location">
    <subcellularLocation>
        <location evidence="1">Membrane</location>
    </subcellularLocation>
    <subcellularLocation>
        <location evidence="2">Periplasm</location>
    </subcellularLocation>
</comment>
<dbReference type="RefSeq" id="WP_256399244.1">
    <property type="nucleotide sequence ID" value="NZ_JANHJR010000001.1"/>
</dbReference>
<comment type="caution">
    <text evidence="12">The sequence shown here is derived from an EMBL/GenBank/DDBJ whole genome shotgun (WGS) entry which is preliminary data.</text>
</comment>
<evidence type="ECO:0000259" key="11">
    <source>
        <dbReference type="Pfam" id="PF00127"/>
    </source>
</evidence>
<dbReference type="EMBL" id="JBHUDO010000002">
    <property type="protein sequence ID" value="MFD1645244.1"/>
    <property type="molecule type" value="Genomic_DNA"/>
</dbReference>
<keyword evidence="6" id="KW-0249">Electron transport</keyword>
<name>A0ABD6DG26_9EURY</name>
<dbReference type="GO" id="GO:0016020">
    <property type="term" value="C:membrane"/>
    <property type="evidence" value="ECO:0007669"/>
    <property type="project" value="UniProtKB-SubCell"/>
</dbReference>
<dbReference type="Proteomes" id="UP001597034">
    <property type="component" value="Unassembled WGS sequence"/>
</dbReference>
<feature type="domain" description="Blue (type 1) copper" evidence="11">
    <location>
        <begin position="61"/>
        <end position="143"/>
    </location>
</feature>
<evidence type="ECO:0000256" key="6">
    <source>
        <dbReference type="ARBA" id="ARBA00022982"/>
    </source>
</evidence>
<evidence type="ECO:0000256" key="2">
    <source>
        <dbReference type="ARBA" id="ARBA00004418"/>
    </source>
</evidence>
<sequence>MRRRQFMAAAGTVALGTAATGLAAGQQEEEVSLVDWFDGVGNVDGLVDRTGESEVTITVGSQGNGGAFAFDPPAVRIDPGTTVVWEWSGNGGVHDVAAEDGSFASEMKGEDGATYERTFEETGVVRYACNPHKSMGMRAALVVGDVSVTLTAGSATGTSTGSEEQAPTGPTFDGWLEGVENYRGIVDKRGQDTVMVSVGAQGNGGPYAFDPPAIRVDPGTTVVWEWAGTEGPYSVVDDALGFASEHTTDVGNRYAMEFSGSGLSKYYCEDYKDRGMRGVVLVGDGPTEVMSKSALAAGGGLLALVSAPMLFGLREHVRDTTQE</sequence>
<organism evidence="12 13">
    <name type="scientific">Haloarchaeobius litoreus</name>
    <dbReference type="NCBI Taxonomy" id="755306"/>
    <lineage>
        <taxon>Archaea</taxon>
        <taxon>Methanobacteriati</taxon>
        <taxon>Methanobacteriota</taxon>
        <taxon>Stenosarchaea group</taxon>
        <taxon>Halobacteria</taxon>
        <taxon>Halobacteriales</taxon>
        <taxon>Halorubellaceae</taxon>
        <taxon>Haloarchaeobius</taxon>
    </lineage>
</organism>
<protein>
    <submittedName>
        <fullName evidence="12">Halocyanin domain-containing protein</fullName>
    </submittedName>
</protein>
<dbReference type="InterPro" id="IPR008972">
    <property type="entry name" value="Cupredoxin"/>
</dbReference>
<evidence type="ECO:0000256" key="10">
    <source>
        <dbReference type="SAM" id="MobiDB-lite"/>
    </source>
</evidence>
<dbReference type="GO" id="GO:0042597">
    <property type="term" value="C:periplasmic space"/>
    <property type="evidence" value="ECO:0007669"/>
    <property type="project" value="UniProtKB-SubCell"/>
</dbReference>
<evidence type="ECO:0000256" key="9">
    <source>
        <dbReference type="PIRSR" id="PIRSR602386-1"/>
    </source>
</evidence>
<feature type="binding site" evidence="9">
    <location>
        <position position="137"/>
    </location>
    <ligand>
        <name>Cu cation</name>
        <dbReference type="ChEBI" id="CHEBI:23378"/>
    </ligand>
</feature>
<feature type="region of interest" description="Disordered" evidence="10">
    <location>
        <begin position="154"/>
        <end position="173"/>
    </location>
</feature>
<feature type="domain" description="Blue (type 1) copper" evidence="11">
    <location>
        <begin position="200"/>
        <end position="282"/>
    </location>
</feature>
<keyword evidence="8" id="KW-0472">Membrane</keyword>
<keyword evidence="5" id="KW-0574">Periplasm</keyword>
<dbReference type="NCBIfam" id="TIGR03102">
    <property type="entry name" value="halo_cynanin"/>
    <property type="match status" value="2"/>
</dbReference>
<dbReference type="GO" id="GO:0046872">
    <property type="term" value="F:metal ion binding"/>
    <property type="evidence" value="ECO:0007669"/>
    <property type="project" value="UniProtKB-KW"/>
</dbReference>
<accession>A0ABD6DG26</accession>
<dbReference type="PANTHER" id="PTHR34192">
    <property type="entry name" value="PLASTOCYANIN MAJOR ISOFORM, CHLOROPLASTIC-RELATED"/>
    <property type="match status" value="1"/>
</dbReference>
<feature type="binding site" evidence="9">
    <location>
        <position position="132"/>
    </location>
    <ligand>
        <name>Cu cation</name>
        <dbReference type="ChEBI" id="CHEBI:23378"/>
    </ligand>
</feature>
<comment type="cofactor">
    <cofactor evidence="9">
        <name>Cu cation</name>
        <dbReference type="ChEBI" id="CHEBI:23378"/>
    </cofactor>
    <text evidence="9">Binds 1 copper ion per subunit.</text>
</comment>
<dbReference type="CDD" id="cd04220">
    <property type="entry name" value="Halocyanin"/>
    <property type="match status" value="1"/>
</dbReference>
<dbReference type="Gene3D" id="2.60.40.420">
    <property type="entry name" value="Cupredoxins - blue copper proteins"/>
    <property type="match status" value="2"/>
</dbReference>
<dbReference type="InterPro" id="IPR002386">
    <property type="entry name" value="Amicyanin/Pseudoazurin"/>
</dbReference>
<dbReference type="InterPro" id="IPR017533">
    <property type="entry name" value="Halocyanin"/>
</dbReference>
<dbReference type="InterPro" id="IPR000923">
    <property type="entry name" value="BlueCu_1"/>
</dbReference>
<keyword evidence="13" id="KW-1185">Reference proteome</keyword>
<feature type="binding site" evidence="9">
    <location>
        <position position="94"/>
    </location>
    <ligand>
        <name>Cu cation</name>
        <dbReference type="ChEBI" id="CHEBI:23378"/>
    </ligand>
</feature>
<keyword evidence="4 9" id="KW-0479">Metal-binding</keyword>
<evidence type="ECO:0000256" key="5">
    <source>
        <dbReference type="ARBA" id="ARBA00022764"/>
    </source>
</evidence>
<evidence type="ECO:0000313" key="12">
    <source>
        <dbReference type="EMBL" id="MFD1645244.1"/>
    </source>
</evidence>
<evidence type="ECO:0000256" key="1">
    <source>
        <dbReference type="ARBA" id="ARBA00004370"/>
    </source>
</evidence>
<proteinExistence type="predicted"/>
<dbReference type="Pfam" id="PF00127">
    <property type="entry name" value="Copper-bind"/>
    <property type="match status" value="2"/>
</dbReference>
<feature type="binding site" evidence="9">
    <location>
        <position position="129"/>
    </location>
    <ligand>
        <name>Cu cation</name>
        <dbReference type="ChEBI" id="CHEBI:23378"/>
    </ligand>
</feature>
<dbReference type="SUPFAM" id="SSF49503">
    <property type="entry name" value="Cupredoxins"/>
    <property type="match status" value="2"/>
</dbReference>
<dbReference type="PRINTS" id="PR00155">
    <property type="entry name" value="AMICYANIN"/>
</dbReference>
<evidence type="ECO:0000256" key="3">
    <source>
        <dbReference type="ARBA" id="ARBA00022448"/>
    </source>
</evidence>
<evidence type="ECO:0000256" key="4">
    <source>
        <dbReference type="ARBA" id="ARBA00022723"/>
    </source>
</evidence>
<keyword evidence="3" id="KW-0813">Transport</keyword>
<keyword evidence="7 9" id="KW-0186">Copper</keyword>